<evidence type="ECO:0000313" key="13">
    <source>
        <dbReference type="EMBL" id="TFZ83377.1"/>
    </source>
</evidence>
<proteinExistence type="inferred from homology"/>
<gene>
    <name evidence="10 13" type="primary">glgB</name>
    <name evidence="13" type="ORF">E4680_04830</name>
</gene>
<dbReference type="SUPFAM" id="SSF81296">
    <property type="entry name" value="E set domains"/>
    <property type="match status" value="1"/>
</dbReference>
<keyword evidence="8 10" id="KW-0320">Glycogen biosynthesis</keyword>
<dbReference type="EC" id="2.4.1.18" evidence="10"/>
<name>A0A4Z0FC26_9GAMM</name>
<dbReference type="CDD" id="cd02855">
    <property type="entry name" value="E_set_GBE_prok_N"/>
    <property type="match status" value="1"/>
</dbReference>
<dbReference type="InterPro" id="IPR013783">
    <property type="entry name" value="Ig-like_fold"/>
</dbReference>
<feature type="active site" description="Proton donor" evidence="10 11">
    <location>
        <position position="375"/>
    </location>
</feature>
<reference evidence="13 14" key="1">
    <citation type="journal article" date="2019" name="ISME J.">
        <title>Candidatus Macondimonas diazotrophica, a novel gammaproteobacterial genus dominating crude-oil-contaminated coastal sediments.</title>
        <authorList>
            <person name="Karthikeyan S."/>
            <person name="Konstantinidis K."/>
        </authorList>
    </citation>
    <scope>NUCLEOTIDE SEQUENCE [LARGE SCALE GENOMIC DNA]</scope>
    <source>
        <strain evidence="13 14">KTK01</strain>
    </source>
</reference>
<keyword evidence="9 10" id="KW-0119">Carbohydrate metabolism</keyword>
<evidence type="ECO:0000256" key="6">
    <source>
        <dbReference type="ARBA" id="ARBA00022676"/>
    </source>
</evidence>
<keyword evidence="7 10" id="KW-0808">Transferase</keyword>
<evidence type="ECO:0000256" key="2">
    <source>
        <dbReference type="ARBA" id="ARBA00002953"/>
    </source>
</evidence>
<dbReference type="PANTHER" id="PTHR43651:SF3">
    <property type="entry name" value="1,4-ALPHA-GLUCAN-BRANCHING ENZYME"/>
    <property type="match status" value="1"/>
</dbReference>
<dbReference type="NCBIfam" id="TIGR01515">
    <property type="entry name" value="branching_enzym"/>
    <property type="match status" value="1"/>
</dbReference>
<dbReference type="PIRSF" id="PIRSF000463">
    <property type="entry name" value="GlgB"/>
    <property type="match status" value="1"/>
</dbReference>
<dbReference type="FunFam" id="3.20.20.80:FF:000003">
    <property type="entry name" value="1,4-alpha-glucan branching enzyme GlgB"/>
    <property type="match status" value="1"/>
</dbReference>
<dbReference type="NCBIfam" id="NF003811">
    <property type="entry name" value="PRK05402.1"/>
    <property type="match status" value="1"/>
</dbReference>
<evidence type="ECO:0000256" key="1">
    <source>
        <dbReference type="ARBA" id="ARBA00000826"/>
    </source>
</evidence>
<dbReference type="PANTHER" id="PTHR43651">
    <property type="entry name" value="1,4-ALPHA-GLUCAN-BRANCHING ENZYME"/>
    <property type="match status" value="1"/>
</dbReference>
<dbReference type="AlphaFoldDB" id="A0A4Z0FC26"/>
<evidence type="ECO:0000259" key="12">
    <source>
        <dbReference type="SMART" id="SM00642"/>
    </source>
</evidence>
<comment type="pathway">
    <text evidence="3 10">Glycan biosynthesis; glycogen biosynthesis.</text>
</comment>
<dbReference type="Pfam" id="PF00128">
    <property type="entry name" value="Alpha-amylase"/>
    <property type="match status" value="2"/>
</dbReference>
<comment type="function">
    <text evidence="2 10">Catalyzes the formation of the alpha-1,6-glucosidic linkages in glycogen by scission of a 1,4-alpha-linked oligosaccharide from growing alpha-1,4-glucan chains and the subsequent attachment of the oligosaccharide to the alpha-1,6 position.</text>
</comment>
<dbReference type="Gene3D" id="2.60.40.10">
    <property type="entry name" value="Immunoglobulins"/>
    <property type="match status" value="1"/>
</dbReference>
<dbReference type="InterPro" id="IPR006047">
    <property type="entry name" value="GH13_cat_dom"/>
</dbReference>
<evidence type="ECO:0000256" key="4">
    <source>
        <dbReference type="ARBA" id="ARBA00009000"/>
    </source>
</evidence>
<dbReference type="EMBL" id="SRIO01000004">
    <property type="protein sequence ID" value="TFZ83377.1"/>
    <property type="molecule type" value="Genomic_DNA"/>
</dbReference>
<dbReference type="Gene3D" id="2.60.40.1180">
    <property type="entry name" value="Golgi alpha-mannosidase II"/>
    <property type="match status" value="1"/>
</dbReference>
<dbReference type="InterPro" id="IPR014756">
    <property type="entry name" value="Ig_E-set"/>
</dbReference>
<dbReference type="Pfam" id="PF02806">
    <property type="entry name" value="Alpha-amylase_C"/>
    <property type="match status" value="1"/>
</dbReference>
<evidence type="ECO:0000256" key="5">
    <source>
        <dbReference type="ARBA" id="ARBA00022600"/>
    </source>
</evidence>
<comment type="subunit">
    <text evidence="10">Monomer.</text>
</comment>
<dbReference type="Proteomes" id="UP000297890">
    <property type="component" value="Unassembled WGS sequence"/>
</dbReference>
<dbReference type="SUPFAM" id="SSF51011">
    <property type="entry name" value="Glycosyl hydrolase domain"/>
    <property type="match status" value="1"/>
</dbReference>
<dbReference type="GO" id="GO:0004553">
    <property type="term" value="F:hydrolase activity, hydrolyzing O-glycosyl compounds"/>
    <property type="evidence" value="ECO:0007669"/>
    <property type="project" value="InterPro"/>
</dbReference>
<dbReference type="HAMAP" id="MF_00685">
    <property type="entry name" value="GlgB"/>
    <property type="match status" value="1"/>
</dbReference>
<dbReference type="RefSeq" id="WP_135281257.1">
    <property type="nucleotide sequence ID" value="NZ_SRIO01000004.1"/>
</dbReference>
<feature type="domain" description="Glycosyl hydrolase family 13 catalytic" evidence="12">
    <location>
        <begin position="163"/>
        <end position="511"/>
    </location>
</feature>
<dbReference type="OrthoDB" id="9800174at2"/>
<dbReference type="InterPro" id="IPR013780">
    <property type="entry name" value="Glyco_hydro_b"/>
</dbReference>
<dbReference type="NCBIfam" id="NF008967">
    <property type="entry name" value="PRK12313.1"/>
    <property type="match status" value="1"/>
</dbReference>
<evidence type="ECO:0000256" key="11">
    <source>
        <dbReference type="PIRSR" id="PIRSR000463-1"/>
    </source>
</evidence>
<keyword evidence="14" id="KW-1185">Reference proteome</keyword>
<dbReference type="SUPFAM" id="SSF51445">
    <property type="entry name" value="(Trans)glycosidases"/>
    <property type="match status" value="1"/>
</dbReference>
<dbReference type="GO" id="GO:0005978">
    <property type="term" value="P:glycogen biosynthetic process"/>
    <property type="evidence" value="ECO:0007669"/>
    <property type="project" value="UniProtKB-UniRule"/>
</dbReference>
<comment type="similarity">
    <text evidence="4 10">Belongs to the glycosyl hydrolase 13 family. GlgB subfamily.</text>
</comment>
<dbReference type="InterPro" id="IPR037439">
    <property type="entry name" value="Branching_enzy"/>
</dbReference>
<comment type="caution">
    <text evidence="13">The sequence shown here is derived from an EMBL/GenBank/DDBJ whole genome shotgun (WGS) entry which is preliminary data.</text>
</comment>
<evidence type="ECO:0000256" key="3">
    <source>
        <dbReference type="ARBA" id="ARBA00004964"/>
    </source>
</evidence>
<accession>A0A4Z0FC26</accession>
<protein>
    <recommendedName>
        <fullName evidence="10">1,4-alpha-glucan branching enzyme GlgB</fullName>
        <ecNumber evidence="10">2.4.1.18</ecNumber>
    </recommendedName>
    <alternativeName>
        <fullName evidence="10">1,4-alpha-D-glucan:1,4-alpha-D-glucan 6-glucosyl-transferase</fullName>
    </alternativeName>
    <alternativeName>
        <fullName evidence="10">Alpha-(1-&gt;4)-glucan branching enzyme</fullName>
    </alternativeName>
    <alternativeName>
        <fullName evidence="10">Glycogen branching enzyme</fullName>
        <shortName evidence="10">BE</shortName>
    </alternativeName>
</protein>
<dbReference type="Gene3D" id="3.20.20.80">
    <property type="entry name" value="Glycosidases"/>
    <property type="match status" value="1"/>
</dbReference>
<dbReference type="InterPro" id="IPR017853">
    <property type="entry name" value="GH"/>
</dbReference>
<dbReference type="CDD" id="cd11322">
    <property type="entry name" value="AmyAc_Glg_BE"/>
    <property type="match status" value="1"/>
</dbReference>
<dbReference type="InterPro" id="IPR006048">
    <property type="entry name" value="A-amylase/branching_C"/>
</dbReference>
<organism evidence="13 14">
    <name type="scientific">Candidatus Macondimonas diazotrophica</name>
    <dbReference type="NCBI Taxonomy" id="2305248"/>
    <lineage>
        <taxon>Bacteria</taxon>
        <taxon>Pseudomonadati</taxon>
        <taxon>Pseudomonadota</taxon>
        <taxon>Gammaproteobacteria</taxon>
        <taxon>Chromatiales</taxon>
        <taxon>Ectothiorhodospiraceae</taxon>
        <taxon>Candidatus Macondimonas</taxon>
    </lineage>
</organism>
<sequence>MQINEPIIRSPDNAALTPHDVYLFKEGSHTRLYDKLGAHPRQMAGKPGVHFALWAPNAAAVSVMGEFNDWNKQSHALAPRTDDSGIWEGFIPGVPLGSAYKFHIVSRHHGYAVDKADPFAVWSQSPPETASRIWTLDYDWNDTEWMARRREANGLEAPLSIYEVHLGSWRRLPEEGNRFLSYREIAPQLAEHVRSLGFTHVELLPVMEHPFYGSWGYQTTGYFAPTARYGSPQDFMYLVDYLHQQGIGVILDWVPSHFPSDEHGLAYFDGTHLFEHADPRQGFHPEWNSAIFNYGRNEVRSFLLSSALFWLEKYHVDGLRVDAVASMLYLDYGRREGEWIPNRHGGRENLDAIQFLRKLNEAVYQDHPDTQTMAEESTAWPMVSRPTYVGGLGFGLKWNMGWMHDTLKYFQNDPIHRRYHQGQISFSIWYAFTENFLLPLSHDEVVHGKGALIGKMPGDEWQQFANLRLLYGYMWAHPGKKLLFMGGEFGQRREWQHEESLEWHVLQYPLHDSLQRWIGDLNHQYRTHPALHAVDFNPEGFAWVDFQDWENSVLAFLRQGKNPDDVVLIVCNFTPVPRNNYRIGVPQGGLWEELLNSDAAIYGGSNIGNLGRIEAAPVATQDYFHSLSLTLPPLGIIYLKPVPAA</sequence>
<evidence type="ECO:0000256" key="8">
    <source>
        <dbReference type="ARBA" id="ARBA00023056"/>
    </source>
</evidence>
<dbReference type="Pfam" id="PF02922">
    <property type="entry name" value="CBM_48"/>
    <property type="match status" value="1"/>
</dbReference>
<dbReference type="InterPro" id="IPR044143">
    <property type="entry name" value="GlgB_N_E_set_prok"/>
</dbReference>
<dbReference type="GO" id="GO:0003844">
    <property type="term" value="F:1,4-alpha-glucan branching enzyme activity"/>
    <property type="evidence" value="ECO:0007669"/>
    <property type="project" value="UniProtKB-UniRule"/>
</dbReference>
<comment type="catalytic activity">
    <reaction evidence="1 10">
        <text>Transfers a segment of a (1-&gt;4)-alpha-D-glucan chain to a primary hydroxy group in a similar glucan chain.</text>
        <dbReference type="EC" id="2.4.1.18"/>
    </reaction>
</comment>
<dbReference type="InterPro" id="IPR004193">
    <property type="entry name" value="Glyco_hydro_13_N"/>
</dbReference>
<dbReference type="SMART" id="SM00642">
    <property type="entry name" value="Aamy"/>
    <property type="match status" value="1"/>
</dbReference>
<evidence type="ECO:0000313" key="14">
    <source>
        <dbReference type="Proteomes" id="UP000297890"/>
    </source>
</evidence>
<dbReference type="FunFam" id="2.60.40.1180:FF:000002">
    <property type="entry name" value="1,4-alpha-glucan branching enzyme GlgB"/>
    <property type="match status" value="1"/>
</dbReference>
<dbReference type="GO" id="GO:0043169">
    <property type="term" value="F:cation binding"/>
    <property type="evidence" value="ECO:0007669"/>
    <property type="project" value="InterPro"/>
</dbReference>
<evidence type="ECO:0000256" key="9">
    <source>
        <dbReference type="ARBA" id="ARBA00023277"/>
    </source>
</evidence>
<feature type="active site" description="Nucleophile" evidence="10 11">
    <location>
        <position position="322"/>
    </location>
</feature>
<dbReference type="GO" id="GO:0005829">
    <property type="term" value="C:cytosol"/>
    <property type="evidence" value="ECO:0007669"/>
    <property type="project" value="TreeGrafter"/>
</dbReference>
<evidence type="ECO:0000256" key="7">
    <source>
        <dbReference type="ARBA" id="ARBA00022679"/>
    </source>
</evidence>
<evidence type="ECO:0000256" key="10">
    <source>
        <dbReference type="HAMAP-Rule" id="MF_00685"/>
    </source>
</evidence>
<keyword evidence="5 10" id="KW-0321">Glycogen metabolism</keyword>
<dbReference type="InterPro" id="IPR006407">
    <property type="entry name" value="GlgB"/>
</dbReference>
<dbReference type="UniPathway" id="UPA00164"/>
<keyword evidence="6 10" id="KW-0328">Glycosyltransferase</keyword>